<accession>F8P072</accession>
<dbReference type="InterPro" id="IPR000210">
    <property type="entry name" value="BTB/POZ_dom"/>
</dbReference>
<sequence>MAEVTVIPSPTLSDDDLDFPPILDEILLPSRRSESPLRKRARHRSSSSITNRPESSSTPITQHTLLKRDPKYYFSDGSCIIRIENTLFNVHRTILSVDTSSFGSMFSLPQGDKQEEGTSDDNPIVLQGDTAEEFRNFLWSLYALPHELMSTRSPQANLTQLIDIARVANKYSFKSTETWALDAIHDFVNRKPSPILTSIPASHMHSANTSISACEGTEQLTRLVRLAQMCNHAKLLETMVSLLQQLMSSSLQYAYLAMTIADELNLRSLRGAAYLEVMEKAKFTCNSNADNETQQTSISGDQDRLVVTPTQQLRLLSGHYRLSTAWERLRVVPPHFEHAPSCGATWHQNGCTQSWTEFWKEKTRIESVHSLAIADVLGRLKAMAKEFDRWGSATYMHHDCRMSARRSIHDKIKQIQEALPDYFSESGDY</sequence>
<feature type="compositionally biased region" description="Polar residues" evidence="1">
    <location>
        <begin position="46"/>
        <end position="62"/>
    </location>
</feature>
<dbReference type="OrthoDB" id="8117402at2759"/>
<evidence type="ECO:0000313" key="3">
    <source>
        <dbReference type="EMBL" id="EGO24139.1"/>
    </source>
</evidence>
<dbReference type="HOGENOM" id="CLU_040061_1_0_1"/>
<dbReference type="CDD" id="cd18186">
    <property type="entry name" value="BTB_POZ_ZBTB_KLHL-like"/>
    <property type="match status" value="1"/>
</dbReference>
<evidence type="ECO:0000259" key="2">
    <source>
        <dbReference type="PROSITE" id="PS50097"/>
    </source>
</evidence>
<proteinExistence type="predicted"/>
<reference evidence="3" key="1">
    <citation type="submission" date="2011-04" db="EMBL/GenBank/DDBJ databases">
        <title>Evolution of plant cell wall degrading machinery underlies the functional diversity of forest fungi.</title>
        <authorList>
            <consortium name="US DOE Joint Genome Institute (JGI-PGF)"/>
            <person name="Eastwood D.C."/>
            <person name="Floudas D."/>
            <person name="Binder M."/>
            <person name="Majcherczyk A."/>
            <person name="Schneider P."/>
            <person name="Aerts A."/>
            <person name="Asiegbu F.O."/>
            <person name="Baker S.E."/>
            <person name="Barry K."/>
            <person name="Bendiksby M."/>
            <person name="Blumentritt M."/>
            <person name="Coutinho P.M."/>
            <person name="Cullen D."/>
            <person name="Cullen D."/>
            <person name="Gathman A."/>
            <person name="Goodell B."/>
            <person name="Henrissat B."/>
            <person name="Ihrmark K."/>
            <person name="Kauserud H."/>
            <person name="Kohler A."/>
            <person name="LaButti K."/>
            <person name="Lapidus A."/>
            <person name="Lavin J.L."/>
            <person name="Lee Y.-H."/>
            <person name="Lindquist E."/>
            <person name="Lilly W."/>
            <person name="Lucas S."/>
            <person name="Morin E."/>
            <person name="Murat C."/>
            <person name="Oguiza J.A."/>
            <person name="Park J."/>
            <person name="Pisabarro A.G."/>
            <person name="Riley R."/>
            <person name="Rosling A."/>
            <person name="Salamov A."/>
            <person name="Schmidt O."/>
            <person name="Schmutz J."/>
            <person name="Skrede I."/>
            <person name="Stenlid J."/>
            <person name="Wiebenga A."/>
            <person name="Xie X."/>
            <person name="Kues U."/>
            <person name="Hibbett D.S."/>
            <person name="Hoffmeister D."/>
            <person name="Hogberg N."/>
            <person name="Martin F."/>
            <person name="Grigoriev I.V."/>
            <person name="Watkinson S.C."/>
        </authorList>
    </citation>
    <scope>NUCLEOTIDE SEQUENCE</scope>
    <source>
        <strain evidence="3">S7.9</strain>
    </source>
</reference>
<dbReference type="Proteomes" id="UP000008064">
    <property type="component" value="Unassembled WGS sequence"/>
</dbReference>
<dbReference type="KEGG" id="sla:SERLADRAFT_362185"/>
<dbReference type="AlphaFoldDB" id="F8P072"/>
<feature type="domain" description="BTB" evidence="2">
    <location>
        <begin position="77"/>
        <end position="150"/>
    </location>
</feature>
<dbReference type="Pfam" id="PF00651">
    <property type="entry name" value="BTB"/>
    <property type="match status" value="1"/>
</dbReference>
<evidence type="ECO:0000256" key="1">
    <source>
        <dbReference type="SAM" id="MobiDB-lite"/>
    </source>
</evidence>
<organism>
    <name type="scientific">Serpula lacrymans var. lacrymans (strain S7.9)</name>
    <name type="common">Dry rot fungus</name>
    <dbReference type="NCBI Taxonomy" id="578457"/>
    <lineage>
        <taxon>Eukaryota</taxon>
        <taxon>Fungi</taxon>
        <taxon>Dikarya</taxon>
        <taxon>Basidiomycota</taxon>
        <taxon>Agaricomycotina</taxon>
        <taxon>Agaricomycetes</taxon>
        <taxon>Agaricomycetidae</taxon>
        <taxon>Boletales</taxon>
        <taxon>Coniophorineae</taxon>
        <taxon>Serpulaceae</taxon>
        <taxon>Serpula</taxon>
    </lineage>
</organism>
<dbReference type="EMBL" id="GL945435">
    <property type="protein sequence ID" value="EGO24139.1"/>
    <property type="molecule type" value="Genomic_DNA"/>
</dbReference>
<dbReference type="Gene3D" id="3.30.710.10">
    <property type="entry name" value="Potassium Channel Kv1.1, Chain A"/>
    <property type="match status" value="1"/>
</dbReference>
<dbReference type="SUPFAM" id="SSF54695">
    <property type="entry name" value="POZ domain"/>
    <property type="match status" value="1"/>
</dbReference>
<gene>
    <name evidence="3" type="ORF">SERLADRAFT_362185</name>
</gene>
<dbReference type="InterPro" id="IPR011333">
    <property type="entry name" value="SKP1/BTB/POZ_sf"/>
</dbReference>
<feature type="region of interest" description="Disordered" evidence="1">
    <location>
        <begin position="33"/>
        <end position="62"/>
    </location>
</feature>
<name>F8P072_SERL9</name>
<dbReference type="RefSeq" id="XP_007319901.1">
    <property type="nucleotide sequence ID" value="XM_007319839.1"/>
</dbReference>
<dbReference type="PROSITE" id="PS50097">
    <property type="entry name" value="BTB"/>
    <property type="match status" value="1"/>
</dbReference>
<dbReference type="GeneID" id="18809895"/>
<protein>
    <recommendedName>
        <fullName evidence="2">BTB domain-containing protein</fullName>
    </recommendedName>
</protein>